<dbReference type="AlphaFoldDB" id="A0AAV9RAN8"/>
<evidence type="ECO:0000313" key="3">
    <source>
        <dbReference type="Proteomes" id="UP001311232"/>
    </source>
</evidence>
<dbReference type="Proteomes" id="UP001311232">
    <property type="component" value="Unassembled WGS sequence"/>
</dbReference>
<evidence type="ECO:0000256" key="1">
    <source>
        <dbReference type="SAM" id="MobiDB-lite"/>
    </source>
</evidence>
<accession>A0AAV9RAN8</accession>
<feature type="region of interest" description="Disordered" evidence="1">
    <location>
        <begin position="1"/>
        <end position="23"/>
    </location>
</feature>
<protein>
    <submittedName>
        <fullName evidence="2">Uncharacterized protein</fullName>
    </submittedName>
</protein>
<evidence type="ECO:0000313" key="2">
    <source>
        <dbReference type="EMBL" id="KAK5606908.1"/>
    </source>
</evidence>
<reference evidence="2 3" key="1">
    <citation type="submission" date="2021-06" db="EMBL/GenBank/DDBJ databases">
        <authorList>
            <person name="Palmer J.M."/>
        </authorList>
    </citation>
    <scope>NUCLEOTIDE SEQUENCE [LARGE SCALE GENOMIC DNA]</scope>
    <source>
        <strain evidence="2 3">MEX-2019</strain>
        <tissue evidence="2">Muscle</tissue>
    </source>
</reference>
<keyword evidence="3" id="KW-1185">Reference proteome</keyword>
<dbReference type="EMBL" id="JAHHUM010002044">
    <property type="protein sequence ID" value="KAK5606908.1"/>
    <property type="molecule type" value="Genomic_DNA"/>
</dbReference>
<proteinExistence type="predicted"/>
<organism evidence="2 3">
    <name type="scientific">Crenichthys baileyi</name>
    <name type="common">White River springfish</name>
    <dbReference type="NCBI Taxonomy" id="28760"/>
    <lineage>
        <taxon>Eukaryota</taxon>
        <taxon>Metazoa</taxon>
        <taxon>Chordata</taxon>
        <taxon>Craniata</taxon>
        <taxon>Vertebrata</taxon>
        <taxon>Euteleostomi</taxon>
        <taxon>Actinopterygii</taxon>
        <taxon>Neopterygii</taxon>
        <taxon>Teleostei</taxon>
        <taxon>Neoteleostei</taxon>
        <taxon>Acanthomorphata</taxon>
        <taxon>Ovalentaria</taxon>
        <taxon>Atherinomorphae</taxon>
        <taxon>Cyprinodontiformes</taxon>
        <taxon>Goodeidae</taxon>
        <taxon>Crenichthys</taxon>
    </lineage>
</organism>
<comment type="caution">
    <text evidence="2">The sequence shown here is derived from an EMBL/GenBank/DDBJ whole genome shotgun (WGS) entry which is preliminary data.</text>
</comment>
<gene>
    <name evidence="2" type="ORF">CRENBAI_013686</name>
</gene>
<name>A0AAV9RAN8_9TELE</name>
<sequence>MGKRCGNCTNEDSSGGDGGHPDKVELRPFVGLVLLAGMFRSRGECQLACGMQRAERRSSWPPRCLSVSTEDHVLSRLLWKHWYGSVPPSIYLRLLLYGPASP</sequence>